<dbReference type="Pfam" id="PF01645">
    <property type="entry name" value="Glu_synthase"/>
    <property type="match status" value="1"/>
</dbReference>
<dbReference type="GO" id="GO:0006537">
    <property type="term" value="P:glutamate biosynthetic process"/>
    <property type="evidence" value="ECO:0007669"/>
    <property type="project" value="InterPro"/>
</dbReference>
<reference evidence="3 4" key="1">
    <citation type="submission" date="2016-01" db="EMBL/GenBank/DDBJ databases">
        <authorList>
            <person name="Manzoor S."/>
        </authorList>
    </citation>
    <scope>NUCLEOTIDE SEQUENCE [LARGE SCALE GENOMIC DNA]</scope>
    <source>
        <strain evidence="3">Methanoculleus sp MAB1</strain>
    </source>
</reference>
<dbReference type="InterPro" id="IPR013785">
    <property type="entry name" value="Aldolase_TIM"/>
</dbReference>
<dbReference type="KEGG" id="mema:MMAB1_0299"/>
<dbReference type="CDD" id="cd02808">
    <property type="entry name" value="GltS_FMN"/>
    <property type="match status" value="1"/>
</dbReference>
<dbReference type="RefSeq" id="WP_062261311.1">
    <property type="nucleotide sequence ID" value="NZ_LT158599.1"/>
</dbReference>
<dbReference type="EMBL" id="LT158599">
    <property type="protein sequence ID" value="CVK31516.1"/>
    <property type="molecule type" value="Genomic_DNA"/>
</dbReference>
<name>A0A0X3BH89_9EURY</name>
<evidence type="ECO:0000256" key="1">
    <source>
        <dbReference type="ARBA" id="ARBA00009716"/>
    </source>
</evidence>
<dbReference type="AlphaFoldDB" id="A0A0X3BH89"/>
<protein>
    <submittedName>
        <fullName evidence="3">Ferredoxin-dependent glutamate synthase</fullName>
        <ecNumber evidence="3">1.4.1.13</ecNumber>
    </submittedName>
</protein>
<dbReference type="Proteomes" id="UP000069850">
    <property type="component" value="Chromosome 1"/>
</dbReference>
<gene>
    <name evidence="3" type="ORF">MMAB1_0299</name>
</gene>
<dbReference type="SUPFAM" id="SSF51395">
    <property type="entry name" value="FMN-linked oxidoreductases"/>
    <property type="match status" value="1"/>
</dbReference>
<dbReference type="EC" id="1.4.1.13" evidence="3"/>
<evidence type="ECO:0000313" key="4">
    <source>
        <dbReference type="Proteomes" id="UP000069850"/>
    </source>
</evidence>
<keyword evidence="3" id="KW-0560">Oxidoreductase</keyword>
<feature type="domain" description="Glutamate synthase" evidence="2">
    <location>
        <begin position="285"/>
        <end position="411"/>
    </location>
</feature>
<organism evidence="3 4">
    <name type="scientific">Methanoculleus bourgensis</name>
    <dbReference type="NCBI Taxonomy" id="83986"/>
    <lineage>
        <taxon>Archaea</taxon>
        <taxon>Methanobacteriati</taxon>
        <taxon>Methanobacteriota</taxon>
        <taxon>Stenosarchaea group</taxon>
        <taxon>Methanomicrobia</taxon>
        <taxon>Methanomicrobiales</taxon>
        <taxon>Methanomicrobiaceae</taxon>
        <taxon>Methanoculleus</taxon>
    </lineage>
</organism>
<sequence>MNLRRPNANEATGTSNRSRDVVPMSGICTRCVDGCKGACEIWLSSFRGREVLYPGPFGEVTAGADKNYPIDYSHLNIQGYATGAKGLPEGIEAGPDTAVFHAVDTRTEYGWSTKVPMRVPIFTGALGSTESARVNWEHFAVGAAISGITLVCGENVCGVDPDLVLDHNGKVARSPEMDRRIETYRKYRDRYGELLVQLNVEDTRLGTAEYVSAKHNLETIELKWGQGAKCIGGEIKVDSLARANQLKNRGYIVLPDPGTREVQKAFADGAVKEFERHSRLGFVTREGFLDEVDRLRDIGFSRVTLKTGAYSAVELAMAIRYGAEAKIDLLTIDGAPGGTGMSPWPMMNEWGIPTFYIESLAYQFCERLRERGIRVPDIAIAGGFADEANVFKALAMGSPYVRAVCMGRGLMIPGMVGKNIEKWLRAGELPKTISKYGRTKEEIFVCYEELKEKYPDQIDEIPLGAVGVYTYVQKFRTGLQQIMAGTRNFSLGTVARSDLMALTEEAEAVSGIPYVMRAYRDAAEAILDS</sequence>
<comment type="similarity">
    <text evidence="1">Belongs to the glutamate synthase family.</text>
</comment>
<proteinExistence type="inferred from homology"/>
<dbReference type="OrthoDB" id="358650at2157"/>
<dbReference type="GeneID" id="27136401"/>
<dbReference type="InterPro" id="IPR002932">
    <property type="entry name" value="Glu_synthdom"/>
</dbReference>
<dbReference type="Gene3D" id="3.20.20.70">
    <property type="entry name" value="Aldolase class I"/>
    <property type="match status" value="1"/>
</dbReference>
<evidence type="ECO:0000259" key="2">
    <source>
        <dbReference type="Pfam" id="PF01645"/>
    </source>
</evidence>
<dbReference type="GO" id="GO:0004355">
    <property type="term" value="F:glutamate synthase (NADPH) activity"/>
    <property type="evidence" value="ECO:0007669"/>
    <property type="project" value="UniProtKB-EC"/>
</dbReference>
<evidence type="ECO:0000313" key="3">
    <source>
        <dbReference type="EMBL" id="CVK31516.1"/>
    </source>
</evidence>
<accession>A0A0X3BH89</accession>